<gene>
    <name evidence="7" type="ORF">SERN_0348</name>
</gene>
<feature type="transmembrane region" description="Helical" evidence="6">
    <location>
        <begin position="97"/>
        <end position="123"/>
    </location>
</feature>
<feature type="transmembrane region" description="Helical" evidence="6">
    <location>
        <begin position="347"/>
        <end position="366"/>
    </location>
</feature>
<keyword evidence="2" id="KW-1003">Cell membrane</keyword>
<dbReference type="InterPro" id="IPR002293">
    <property type="entry name" value="AA/rel_permease1"/>
</dbReference>
<comment type="caution">
    <text evidence="7">The sequence shown here is derived from an EMBL/GenBank/DDBJ whole genome shotgun (WGS) entry which is preliminary data.</text>
</comment>
<evidence type="ECO:0000256" key="2">
    <source>
        <dbReference type="ARBA" id="ARBA00022475"/>
    </source>
</evidence>
<feature type="transmembrane region" description="Helical" evidence="6">
    <location>
        <begin position="194"/>
        <end position="212"/>
    </location>
</feature>
<evidence type="ECO:0000256" key="3">
    <source>
        <dbReference type="ARBA" id="ARBA00022692"/>
    </source>
</evidence>
<dbReference type="PANTHER" id="PTHR42770">
    <property type="entry name" value="AMINO ACID TRANSPORTER-RELATED"/>
    <property type="match status" value="1"/>
</dbReference>
<keyword evidence="8" id="KW-1185">Reference proteome</keyword>
<dbReference type="GO" id="GO:0022857">
    <property type="term" value="F:transmembrane transporter activity"/>
    <property type="evidence" value="ECO:0007669"/>
    <property type="project" value="InterPro"/>
</dbReference>
<feature type="transmembrane region" description="Helical" evidence="6">
    <location>
        <begin position="155"/>
        <end position="174"/>
    </location>
</feature>
<reference evidence="7 8" key="1">
    <citation type="submission" date="2018-11" db="EMBL/GenBank/DDBJ databases">
        <title>Complete genome sequencing of the Actinobacteria Serinibacter sp. K3-2.</title>
        <authorList>
            <person name="Rakitin A.L."/>
            <person name="Beletsky A.V."/>
            <person name="Mardanov A.V."/>
            <person name="Ravin N.V."/>
            <person name="Gromova A.S."/>
            <person name="Filippova S.N."/>
            <person name="Gal'Chenko V.F."/>
        </authorList>
    </citation>
    <scope>NUCLEOTIDE SEQUENCE [LARGE SCALE GENOMIC DNA]</scope>
    <source>
        <strain evidence="7 8">K3-2</strain>
    </source>
</reference>
<dbReference type="Gene3D" id="1.20.1740.10">
    <property type="entry name" value="Amino acid/polyamine transporter I"/>
    <property type="match status" value="1"/>
</dbReference>
<keyword evidence="4 6" id="KW-1133">Transmembrane helix</keyword>
<name>A0A4Z1E2N2_9MICO</name>
<comment type="subcellular location">
    <subcellularLocation>
        <location evidence="1">Cell membrane</location>
        <topology evidence="1">Multi-pass membrane protein</topology>
    </subcellularLocation>
</comment>
<dbReference type="GO" id="GO:0005886">
    <property type="term" value="C:plasma membrane"/>
    <property type="evidence" value="ECO:0007669"/>
    <property type="project" value="UniProtKB-SubCell"/>
</dbReference>
<protein>
    <submittedName>
        <fullName evidence="7">Putative amino acid transporter</fullName>
    </submittedName>
</protein>
<evidence type="ECO:0000256" key="1">
    <source>
        <dbReference type="ARBA" id="ARBA00004651"/>
    </source>
</evidence>
<dbReference type="InterPro" id="IPR050367">
    <property type="entry name" value="APC_superfamily"/>
</dbReference>
<feature type="transmembrane region" description="Helical" evidence="6">
    <location>
        <begin position="378"/>
        <end position="411"/>
    </location>
</feature>
<evidence type="ECO:0000256" key="6">
    <source>
        <dbReference type="SAM" id="Phobius"/>
    </source>
</evidence>
<feature type="transmembrane region" description="Helical" evidence="6">
    <location>
        <begin position="224"/>
        <end position="247"/>
    </location>
</feature>
<feature type="transmembrane region" description="Helical" evidence="6">
    <location>
        <begin position="129"/>
        <end position="148"/>
    </location>
</feature>
<dbReference type="AlphaFoldDB" id="A0A4Z1E2N2"/>
<dbReference type="Pfam" id="PF13520">
    <property type="entry name" value="AA_permease_2"/>
    <property type="match status" value="1"/>
</dbReference>
<dbReference type="Proteomes" id="UP000297318">
    <property type="component" value="Unassembled WGS sequence"/>
</dbReference>
<keyword evidence="5 6" id="KW-0472">Membrane</keyword>
<evidence type="ECO:0000313" key="8">
    <source>
        <dbReference type="Proteomes" id="UP000297318"/>
    </source>
</evidence>
<proteinExistence type="predicted"/>
<feature type="transmembrane region" description="Helical" evidence="6">
    <location>
        <begin position="24"/>
        <end position="45"/>
    </location>
</feature>
<feature type="transmembrane region" description="Helical" evidence="6">
    <location>
        <begin position="51"/>
        <end position="76"/>
    </location>
</feature>
<evidence type="ECO:0000256" key="4">
    <source>
        <dbReference type="ARBA" id="ARBA00022989"/>
    </source>
</evidence>
<dbReference type="EMBL" id="RHPJ01000001">
    <property type="protein sequence ID" value="TGO06156.1"/>
    <property type="molecule type" value="Genomic_DNA"/>
</dbReference>
<evidence type="ECO:0000256" key="5">
    <source>
        <dbReference type="ARBA" id="ARBA00023136"/>
    </source>
</evidence>
<dbReference type="PANTHER" id="PTHR42770:SF7">
    <property type="entry name" value="MEMBRANE PROTEIN"/>
    <property type="match status" value="1"/>
</dbReference>
<sequence>MSMHGGPGGPANTTLRRALTTRDAVAVGLAAMLGAGVFSVFAPAAGAAGNLLLVALGVAGVVAALNATATAQLAAASPVAGGAYVYGRERLGPWPGFLAGWGFVVGKTASCAAVAWTLGAYVAPGRERWVAVAAVLAITLLALGGVARTAAVSRVLATVVVAALIGVIAVGLVLDPSPATATAPLPPPSGPLGVLQAAGLLFFAFAGYARVATLGEEVRDPRRAIPRAVAVSLAIVLALYLALGAVLQLRLGADLATAAAPVADLVAGLGGPAVVGVRVVAAVACAASLLALVAGVGRTALAMARTGDLPRGLAVVDAGRGTPVRAELAVAVAVVALVLTVDLREMVGFSSFGVLLYYGVAQLAAWRQPRPERRMPRALNLLGALACLVLVATLPPASVVVGLVVLAVGVAVRSMTSRRVDG</sequence>
<accession>A0A4Z1E2N2</accession>
<organism evidence="7 8">
    <name type="scientific">Serinibacter arcticus</name>
    <dbReference type="NCBI Taxonomy" id="1655435"/>
    <lineage>
        <taxon>Bacteria</taxon>
        <taxon>Bacillati</taxon>
        <taxon>Actinomycetota</taxon>
        <taxon>Actinomycetes</taxon>
        <taxon>Micrococcales</taxon>
        <taxon>Beutenbergiaceae</taxon>
        <taxon>Serinibacter</taxon>
    </lineage>
</organism>
<evidence type="ECO:0000313" key="7">
    <source>
        <dbReference type="EMBL" id="TGO06156.1"/>
    </source>
</evidence>
<feature type="transmembrane region" description="Helical" evidence="6">
    <location>
        <begin position="279"/>
        <end position="301"/>
    </location>
</feature>
<keyword evidence="3 6" id="KW-0812">Transmembrane</keyword>
<dbReference type="PIRSF" id="PIRSF006060">
    <property type="entry name" value="AA_transporter"/>
    <property type="match status" value="1"/>
</dbReference>